<keyword evidence="2 5" id="KW-0238">DNA-binding</keyword>
<dbReference type="InterPro" id="IPR018062">
    <property type="entry name" value="HTH_AraC-typ_CS"/>
</dbReference>
<evidence type="ECO:0000256" key="2">
    <source>
        <dbReference type="ARBA" id="ARBA00023125"/>
    </source>
</evidence>
<dbReference type="EMBL" id="CP002917">
    <property type="protein sequence ID" value="AEK38149.1"/>
    <property type="molecule type" value="Genomic_DNA"/>
</dbReference>
<dbReference type="SUPFAM" id="SSF51182">
    <property type="entry name" value="RmlC-like cupins"/>
    <property type="match status" value="1"/>
</dbReference>
<dbReference type="SUPFAM" id="SSF46689">
    <property type="entry name" value="Homeodomain-like"/>
    <property type="match status" value="1"/>
</dbReference>
<dbReference type="InterPro" id="IPR009057">
    <property type="entry name" value="Homeodomain-like_sf"/>
</dbReference>
<evidence type="ECO:0000256" key="1">
    <source>
        <dbReference type="ARBA" id="ARBA00023015"/>
    </source>
</evidence>
<dbReference type="PANTHER" id="PTHR11019:SF199">
    <property type="entry name" value="HTH-TYPE TRANSCRIPTIONAL REGULATOR NIMR"/>
    <property type="match status" value="1"/>
</dbReference>
<dbReference type="Pfam" id="PF07883">
    <property type="entry name" value="Cupin_2"/>
    <property type="match status" value="1"/>
</dbReference>
<dbReference type="AlphaFoldDB" id="G0HGB0"/>
<dbReference type="InterPro" id="IPR013096">
    <property type="entry name" value="Cupin_2"/>
</dbReference>
<dbReference type="HOGENOM" id="CLU_000445_87_2_11"/>
<keyword evidence="1" id="KW-0805">Transcription regulation</keyword>
<dbReference type="Gene3D" id="2.60.120.10">
    <property type="entry name" value="Jelly Rolls"/>
    <property type="match status" value="1"/>
</dbReference>
<dbReference type="Pfam" id="PF12833">
    <property type="entry name" value="HTH_18"/>
    <property type="match status" value="1"/>
</dbReference>
<dbReference type="STRING" id="858619.CVAR_2810"/>
<dbReference type="SMART" id="SM00342">
    <property type="entry name" value="HTH_ARAC"/>
    <property type="match status" value="1"/>
</dbReference>
<dbReference type="InterPro" id="IPR011051">
    <property type="entry name" value="RmlC_Cupin_sf"/>
</dbReference>
<dbReference type="InterPro" id="IPR018060">
    <property type="entry name" value="HTH_AraC"/>
</dbReference>
<keyword evidence="3" id="KW-0804">Transcription</keyword>
<dbReference type="InterPro" id="IPR014710">
    <property type="entry name" value="RmlC-like_jellyroll"/>
</dbReference>
<sequence>MTSPVSLTRGFLLATHSFPVPGSTTWHERHHDVHELLWTASGTATLTAEGKVWTVPPSLCVWIPAGTVHSVSTTGPADVKATYVATTSPSTSPVADSTTGVWMTAPLRTMLAYNDESDMTSEARLRLQTVILDLLEPVPHHSFDIPLPRSDDLLAVARAVLRNPADRRRTDQWAHEHCLHPRALSRRFAAETGHTFTQWRILARMHLAVQRLIGGGTVVSVSRRLGYRSPSTFIDHFRSFTGQSPTQYLRSVQKP</sequence>
<gene>
    <name evidence="5" type="primary">fiuR1</name>
    <name evidence="5" type="ordered locus">CVAR_2810</name>
</gene>
<accession>G0HGB0</accession>
<feature type="domain" description="HTH araC/xylS-type" evidence="4">
    <location>
        <begin position="154"/>
        <end position="251"/>
    </location>
</feature>
<dbReference type="Proteomes" id="UP000006659">
    <property type="component" value="Chromosome"/>
</dbReference>
<dbReference type="RefSeq" id="WP_014011284.1">
    <property type="nucleotide sequence ID" value="NC_015859.1"/>
</dbReference>
<name>G0HGB0_CORVD</name>
<evidence type="ECO:0000256" key="3">
    <source>
        <dbReference type="ARBA" id="ARBA00023163"/>
    </source>
</evidence>
<dbReference type="GO" id="GO:0003700">
    <property type="term" value="F:DNA-binding transcription factor activity"/>
    <property type="evidence" value="ECO:0007669"/>
    <property type="project" value="InterPro"/>
</dbReference>
<dbReference type="PROSITE" id="PS01124">
    <property type="entry name" value="HTH_ARAC_FAMILY_2"/>
    <property type="match status" value="1"/>
</dbReference>
<proteinExistence type="predicted"/>
<dbReference type="Gene3D" id="1.10.10.60">
    <property type="entry name" value="Homeodomain-like"/>
    <property type="match status" value="1"/>
</dbReference>
<dbReference type="KEGG" id="cva:CVAR_2810"/>
<evidence type="ECO:0000259" key="4">
    <source>
        <dbReference type="PROSITE" id="PS01124"/>
    </source>
</evidence>
<dbReference type="eggNOG" id="COG2207">
    <property type="taxonomic scope" value="Bacteria"/>
</dbReference>
<organism evidence="5 6">
    <name type="scientific">Corynebacterium variabile (strain DSM 44702 / CIP 107183 / JCM 12073 / NCIMB 30131)</name>
    <name type="common">Corynebacterium mooreparkense</name>
    <dbReference type="NCBI Taxonomy" id="858619"/>
    <lineage>
        <taxon>Bacteria</taxon>
        <taxon>Bacillati</taxon>
        <taxon>Actinomycetota</taxon>
        <taxon>Actinomycetes</taxon>
        <taxon>Mycobacteriales</taxon>
        <taxon>Corynebacteriaceae</taxon>
        <taxon>Corynebacterium</taxon>
    </lineage>
</organism>
<evidence type="ECO:0000313" key="6">
    <source>
        <dbReference type="Proteomes" id="UP000006659"/>
    </source>
</evidence>
<dbReference type="PANTHER" id="PTHR11019">
    <property type="entry name" value="HTH-TYPE TRANSCRIPTIONAL REGULATOR NIMR"/>
    <property type="match status" value="1"/>
</dbReference>
<reference evidence="5 6" key="1">
    <citation type="journal article" date="2011" name="BMC Genomics">
        <title>Complete genome sequence of Corynebacterium variabile DSM 44702 isolated from the surface of smear-ripened cheeses and insights into cheese ripening and flavor generation.</title>
        <authorList>
            <person name="Schroeder J."/>
            <person name="Maus I."/>
            <person name="Trost E."/>
            <person name="Tauch A."/>
        </authorList>
    </citation>
    <scope>NUCLEOTIDE SEQUENCE [LARGE SCALE GENOMIC DNA]</scope>
    <source>
        <strain evidence="6">DSM 44702 / JCM 12073 / NCIMB 30131</strain>
    </source>
</reference>
<evidence type="ECO:0000313" key="5">
    <source>
        <dbReference type="EMBL" id="AEK38149.1"/>
    </source>
</evidence>
<dbReference type="GO" id="GO:0043565">
    <property type="term" value="F:sequence-specific DNA binding"/>
    <property type="evidence" value="ECO:0007669"/>
    <property type="project" value="InterPro"/>
</dbReference>
<protein>
    <submittedName>
        <fullName evidence="5">AraC DNA-binding transcription regulator</fullName>
    </submittedName>
</protein>
<dbReference type="PROSITE" id="PS00041">
    <property type="entry name" value="HTH_ARAC_FAMILY_1"/>
    <property type="match status" value="1"/>
</dbReference>